<proteinExistence type="predicted"/>
<dbReference type="AlphaFoldDB" id="A0A497Y6G8"/>
<name>A0A497Y6G8_9SPHI</name>
<dbReference type="Proteomes" id="UP000273898">
    <property type="component" value="Unassembled WGS sequence"/>
</dbReference>
<comment type="caution">
    <text evidence="1">The sequence shown here is derived from an EMBL/GenBank/DDBJ whole genome shotgun (WGS) entry which is preliminary data.</text>
</comment>
<dbReference type="EMBL" id="RCCK01000011">
    <property type="protein sequence ID" value="RLJ77385.1"/>
    <property type="molecule type" value="Genomic_DNA"/>
</dbReference>
<evidence type="ECO:0000313" key="2">
    <source>
        <dbReference type="Proteomes" id="UP000273898"/>
    </source>
</evidence>
<gene>
    <name evidence="1" type="ORF">BCL90_2471</name>
</gene>
<protein>
    <submittedName>
        <fullName evidence="1">Uncharacterized protein</fullName>
    </submittedName>
</protein>
<evidence type="ECO:0000313" key="1">
    <source>
        <dbReference type="EMBL" id="RLJ77385.1"/>
    </source>
</evidence>
<reference evidence="1 2" key="1">
    <citation type="submission" date="2018-10" db="EMBL/GenBank/DDBJ databases">
        <title>Genomic Encyclopedia of Archaeal and Bacterial Type Strains, Phase II (KMG-II): from individual species to whole genera.</title>
        <authorList>
            <person name="Goeker M."/>
        </authorList>
    </citation>
    <scope>NUCLEOTIDE SEQUENCE [LARGE SCALE GENOMIC DNA]</scope>
    <source>
        <strain evidence="1 2">DSM 19624</strain>
    </source>
</reference>
<organism evidence="1 2">
    <name type="scientific">Pedobacter alluvionis</name>
    <dbReference type="NCBI Taxonomy" id="475253"/>
    <lineage>
        <taxon>Bacteria</taxon>
        <taxon>Pseudomonadati</taxon>
        <taxon>Bacteroidota</taxon>
        <taxon>Sphingobacteriia</taxon>
        <taxon>Sphingobacteriales</taxon>
        <taxon>Sphingobacteriaceae</taxon>
        <taxon>Pedobacter</taxon>
    </lineage>
</organism>
<accession>A0A497Y6G8</accession>
<sequence>MKKTRKKTPFKASDFLGNFQPKIKKVKEEPRHRIRQFLRTSIPLSLIRNRQQSEDQVTQ</sequence>